<dbReference type="AlphaFoldDB" id="A0A1M4RXX7"/>
<sequence length="269" mass="28715">MFTGSADCGCGGSGPRVVVVGRTRSAWGLRGRSEADEDMWPAGSCSGWRGRPRPGRDALAAAGRSARGRGLNLHGAGSSFQAWLHLAADSSGARERGRLLRRVAVCYATSGLTTPVNRLLKAPEVYSRALSSVVNAQPAHQTPHATHPTPCHVPGHRQHSCRSPRQPPHPQTGRTTFPLGTSPGTSSSKPSEAEAKPAGWAAVWRPTPECSELREDATQPRLVRRNSVILSHGMAPFSPPSYRSVWEAPGMETNSLLSPCRRAKASLPM</sequence>
<feature type="compositionally biased region" description="Low complexity" evidence="1">
    <location>
        <begin position="180"/>
        <end position="190"/>
    </location>
</feature>
<accession>A0A1M4RXX7</accession>
<organism evidence="2 3">
    <name type="scientific">Actinomyces glycerinitolerans</name>
    <dbReference type="NCBI Taxonomy" id="1892869"/>
    <lineage>
        <taxon>Bacteria</taxon>
        <taxon>Bacillati</taxon>
        <taxon>Actinomycetota</taxon>
        <taxon>Actinomycetes</taxon>
        <taxon>Actinomycetales</taxon>
        <taxon>Actinomycetaceae</taxon>
        <taxon>Actinomyces</taxon>
    </lineage>
</organism>
<protein>
    <submittedName>
        <fullName evidence="2">Uncharacterized protein</fullName>
    </submittedName>
</protein>
<name>A0A1M4RXX7_9ACTO</name>
<evidence type="ECO:0000313" key="3">
    <source>
        <dbReference type="Proteomes" id="UP000184291"/>
    </source>
</evidence>
<evidence type="ECO:0000256" key="1">
    <source>
        <dbReference type="SAM" id="MobiDB-lite"/>
    </source>
</evidence>
<dbReference type="Proteomes" id="UP000184291">
    <property type="component" value="Unassembled WGS sequence"/>
</dbReference>
<keyword evidence="3" id="KW-1185">Reference proteome</keyword>
<feature type="region of interest" description="Disordered" evidence="1">
    <location>
        <begin position="136"/>
        <end position="201"/>
    </location>
</feature>
<proteinExistence type="predicted"/>
<gene>
    <name evidence="2" type="ORF">ACGLYG10_1000</name>
</gene>
<evidence type="ECO:0000313" key="2">
    <source>
        <dbReference type="EMBL" id="SHE24791.1"/>
    </source>
</evidence>
<dbReference type="EMBL" id="FQTT01000009">
    <property type="protein sequence ID" value="SHE24791.1"/>
    <property type="molecule type" value="Genomic_DNA"/>
</dbReference>
<reference evidence="3" key="1">
    <citation type="submission" date="2016-09" db="EMBL/GenBank/DDBJ databases">
        <authorList>
            <person name="Strepis N."/>
        </authorList>
    </citation>
    <scope>NUCLEOTIDE SEQUENCE [LARGE SCALE GENOMIC DNA]</scope>
</reference>